<keyword evidence="1" id="KW-0472">Membrane</keyword>
<evidence type="ECO:0000313" key="2">
    <source>
        <dbReference type="EMBL" id="ACY98765.1"/>
    </source>
</evidence>
<dbReference type="RefSeq" id="WP_012853549.1">
    <property type="nucleotide sequence ID" value="NC_013510.1"/>
</dbReference>
<sequence>MSIRREPRASGLRETIERRSAVPVVFLHRLPVWMPLLAVLALLAVGMVGTGWLAAAALGALAALLAWFAYLNWPVLGLGGRMLRVAALAVLVAAAVRRIIG</sequence>
<accession>D1A9S9</accession>
<keyword evidence="1" id="KW-0812">Transmembrane</keyword>
<feature type="transmembrane region" description="Helical" evidence="1">
    <location>
        <begin position="51"/>
        <end position="70"/>
    </location>
</feature>
<gene>
    <name evidence="2" type="ordered locus">Tcur_3226</name>
</gene>
<dbReference type="STRING" id="471852.Tcur_3226"/>
<organism evidence="2 3">
    <name type="scientific">Thermomonospora curvata (strain ATCC 19995 / DSM 43183 / JCM 3096 / KCTC 9072 / NBRC 15933 / NCIMB 10081 / Henssen B9)</name>
    <dbReference type="NCBI Taxonomy" id="471852"/>
    <lineage>
        <taxon>Bacteria</taxon>
        <taxon>Bacillati</taxon>
        <taxon>Actinomycetota</taxon>
        <taxon>Actinomycetes</taxon>
        <taxon>Streptosporangiales</taxon>
        <taxon>Thermomonosporaceae</taxon>
        <taxon>Thermomonospora</taxon>
    </lineage>
</organism>
<keyword evidence="1" id="KW-1133">Transmembrane helix</keyword>
<evidence type="ECO:0000256" key="1">
    <source>
        <dbReference type="SAM" id="Phobius"/>
    </source>
</evidence>
<protein>
    <submittedName>
        <fullName evidence="2">Uncharacterized protein</fullName>
    </submittedName>
</protein>
<feature type="transmembrane region" description="Helical" evidence="1">
    <location>
        <begin position="21"/>
        <end position="45"/>
    </location>
</feature>
<dbReference type="KEGG" id="tcu:Tcur_3226"/>
<name>D1A9S9_THECD</name>
<dbReference type="eggNOG" id="ENOG5033EGA">
    <property type="taxonomic scope" value="Bacteria"/>
</dbReference>
<reference evidence="2 3" key="1">
    <citation type="journal article" date="2011" name="Stand. Genomic Sci.">
        <title>Complete genome sequence of Thermomonospora curvata type strain (B9).</title>
        <authorList>
            <person name="Chertkov O."/>
            <person name="Sikorski J."/>
            <person name="Nolan M."/>
            <person name="Lapidus A."/>
            <person name="Lucas S."/>
            <person name="Del Rio T.G."/>
            <person name="Tice H."/>
            <person name="Cheng J.F."/>
            <person name="Goodwin L."/>
            <person name="Pitluck S."/>
            <person name="Liolios K."/>
            <person name="Ivanova N."/>
            <person name="Mavromatis K."/>
            <person name="Mikhailova N."/>
            <person name="Ovchinnikova G."/>
            <person name="Pati A."/>
            <person name="Chen A."/>
            <person name="Palaniappan K."/>
            <person name="Djao O.D."/>
            <person name="Land M."/>
            <person name="Hauser L."/>
            <person name="Chang Y.J."/>
            <person name="Jeffries C.D."/>
            <person name="Brettin T."/>
            <person name="Han C."/>
            <person name="Detter J.C."/>
            <person name="Rohde M."/>
            <person name="Goker M."/>
            <person name="Woyke T."/>
            <person name="Bristow J."/>
            <person name="Eisen J.A."/>
            <person name="Markowitz V."/>
            <person name="Hugenholtz P."/>
            <person name="Klenk H.P."/>
            <person name="Kyrpides N.C."/>
        </authorList>
    </citation>
    <scope>NUCLEOTIDE SEQUENCE [LARGE SCALE GENOMIC DNA]</scope>
    <source>
        <strain evidence="3">ATCC 19995 / DSM 43183 / JCM 3096 / KCTC 9072 / NBRC 15933 / NCIMB 10081 / Henssen B9</strain>
    </source>
</reference>
<keyword evidence="3" id="KW-1185">Reference proteome</keyword>
<proteinExistence type="predicted"/>
<dbReference type="Proteomes" id="UP000001918">
    <property type="component" value="Chromosome"/>
</dbReference>
<dbReference type="Pfam" id="PF20444">
    <property type="entry name" value="DUF6703"/>
    <property type="match status" value="1"/>
</dbReference>
<dbReference type="AlphaFoldDB" id="D1A9S9"/>
<evidence type="ECO:0000313" key="3">
    <source>
        <dbReference type="Proteomes" id="UP000001918"/>
    </source>
</evidence>
<dbReference type="InterPro" id="IPR046549">
    <property type="entry name" value="DUF6703"/>
</dbReference>
<dbReference type="HOGENOM" id="CLU_2290350_0_0_11"/>
<dbReference type="EMBL" id="CP001738">
    <property type="protein sequence ID" value="ACY98765.1"/>
    <property type="molecule type" value="Genomic_DNA"/>
</dbReference>